<dbReference type="SUPFAM" id="SSF54197">
    <property type="entry name" value="HIT-like"/>
    <property type="match status" value="1"/>
</dbReference>
<feature type="binding site" evidence="4">
    <location>
        <position position="29"/>
    </location>
    <ligand>
        <name>substrate</name>
    </ligand>
</feature>
<dbReference type="InterPro" id="IPR039383">
    <property type="entry name" value="FHIT"/>
</dbReference>
<keyword evidence="2 7" id="KW-0378">Hydrolase</keyword>
<protein>
    <recommendedName>
        <fullName evidence="7">Bis(5'-adenosyl)-triphosphatase</fullName>
        <ecNumber evidence="7">3.6.1.29</ecNumber>
    </recommendedName>
</protein>
<evidence type="ECO:0000313" key="11">
    <source>
        <dbReference type="Proteomes" id="UP000317494"/>
    </source>
</evidence>
<feature type="short sequence motif" description="Histidine triad motif" evidence="6">
    <location>
        <begin position="96"/>
        <end position="100"/>
    </location>
</feature>
<sequence length="183" mass="20534">MPKSFKFGPWPINASEIFYTSKYSLGFVNYKPITDGHLLVMTRREVHRFQDLTSDEVSDLFQSVQAIGKVLEREYRGEALSIALQDGPVAGQTVPHVHVHVIARRKGDYGNNDEIYKEMDKNEKDIAQILQKSTAAGAAAGGSSSDKKSGVDNEERKPRSADEMAAEAAKLREYFEQHEDIWS</sequence>
<dbReference type="PANTHER" id="PTHR46243">
    <property type="entry name" value="BIS(5'-ADENOSYL)-TRIPHOSPHATASE"/>
    <property type="match status" value="1"/>
</dbReference>
<dbReference type="InterPro" id="IPR019808">
    <property type="entry name" value="Histidine_triad_CS"/>
</dbReference>
<dbReference type="EMBL" id="QEAN01000272">
    <property type="protein sequence ID" value="TPX41420.1"/>
    <property type="molecule type" value="Genomic_DNA"/>
</dbReference>
<evidence type="ECO:0000256" key="8">
    <source>
        <dbReference type="SAM" id="MobiDB-lite"/>
    </source>
</evidence>
<evidence type="ECO:0000256" key="5">
    <source>
        <dbReference type="PIRSR" id="PIRSR639383-3"/>
    </source>
</evidence>
<dbReference type="Gene3D" id="3.30.428.10">
    <property type="entry name" value="HIT-like"/>
    <property type="match status" value="1"/>
</dbReference>
<feature type="compositionally biased region" description="Low complexity" evidence="8">
    <location>
        <begin position="132"/>
        <end position="144"/>
    </location>
</feature>
<evidence type="ECO:0000256" key="4">
    <source>
        <dbReference type="PIRSR" id="PIRSR639383-2"/>
    </source>
</evidence>
<dbReference type="InterPro" id="IPR011146">
    <property type="entry name" value="HIT-like"/>
</dbReference>
<gene>
    <name evidence="10" type="ORF">SeMB42_g05580</name>
</gene>
<reference evidence="10 11" key="1">
    <citation type="journal article" date="2019" name="Sci. Rep.">
        <title>Comparative genomics of chytrid fungi reveal insights into the obligate biotrophic and pathogenic lifestyle of Synchytrium endobioticum.</title>
        <authorList>
            <person name="van de Vossenberg B.T.L.H."/>
            <person name="Warris S."/>
            <person name="Nguyen H.D.T."/>
            <person name="van Gent-Pelzer M.P.E."/>
            <person name="Joly D.L."/>
            <person name="van de Geest H.C."/>
            <person name="Bonants P.J.M."/>
            <person name="Smith D.S."/>
            <person name="Levesque C.A."/>
            <person name="van der Lee T.A.J."/>
        </authorList>
    </citation>
    <scope>NUCLEOTIDE SEQUENCE [LARGE SCALE GENOMIC DNA]</scope>
    <source>
        <strain evidence="10 11">MB42</strain>
    </source>
</reference>
<proteinExistence type="predicted"/>
<dbReference type="PROSITE" id="PS00892">
    <property type="entry name" value="HIT_1"/>
    <property type="match status" value="1"/>
</dbReference>
<comment type="catalytic activity">
    <reaction evidence="7">
        <text>P(1),P(3)-bis(5'-adenosyl) triphosphate + H2O = AMP + ADP + 2 H(+)</text>
        <dbReference type="Rhea" id="RHEA:13893"/>
        <dbReference type="ChEBI" id="CHEBI:15377"/>
        <dbReference type="ChEBI" id="CHEBI:15378"/>
        <dbReference type="ChEBI" id="CHEBI:58529"/>
        <dbReference type="ChEBI" id="CHEBI:456215"/>
        <dbReference type="ChEBI" id="CHEBI:456216"/>
        <dbReference type="EC" id="3.6.1.29"/>
    </reaction>
</comment>
<dbReference type="InterPro" id="IPR051884">
    <property type="entry name" value="Bis(5'-adenosyl)-TPase_reg"/>
</dbReference>
<dbReference type="PANTHER" id="PTHR46243:SF1">
    <property type="entry name" value="BIS(5'-ADENOSYL)-TRIPHOSPHATASE"/>
    <property type="match status" value="1"/>
</dbReference>
<dbReference type="CDD" id="cd01275">
    <property type="entry name" value="FHIT"/>
    <property type="match status" value="1"/>
</dbReference>
<feature type="binding site" evidence="4">
    <location>
        <position position="85"/>
    </location>
    <ligand>
        <name>substrate</name>
    </ligand>
</feature>
<feature type="compositionally biased region" description="Basic and acidic residues" evidence="8">
    <location>
        <begin position="145"/>
        <end position="162"/>
    </location>
</feature>
<feature type="binding site" evidence="4">
    <location>
        <position position="100"/>
    </location>
    <ligand>
        <name>substrate</name>
    </ligand>
</feature>
<name>A0A507CQV3_9FUNG</name>
<evidence type="ECO:0000256" key="7">
    <source>
        <dbReference type="RuleBase" id="RU366076"/>
    </source>
</evidence>
<feature type="region of interest" description="Disordered" evidence="8">
    <location>
        <begin position="132"/>
        <end position="170"/>
    </location>
</feature>
<feature type="active site" description="Tele-AMP-histidine intermediate" evidence="3">
    <location>
        <position position="98"/>
    </location>
</feature>
<evidence type="ECO:0000256" key="1">
    <source>
        <dbReference type="ARBA" id="ARBA00022741"/>
    </source>
</evidence>
<evidence type="ECO:0000256" key="2">
    <source>
        <dbReference type="ARBA" id="ARBA00022801"/>
    </source>
</evidence>
<dbReference type="InterPro" id="IPR036265">
    <property type="entry name" value="HIT-like_sf"/>
</dbReference>
<feature type="binding site" evidence="4">
    <location>
        <begin position="91"/>
        <end position="94"/>
    </location>
    <ligand>
        <name>substrate</name>
    </ligand>
</feature>
<evidence type="ECO:0000256" key="3">
    <source>
        <dbReference type="PIRSR" id="PIRSR639383-1"/>
    </source>
</evidence>
<dbReference type="Proteomes" id="UP000317494">
    <property type="component" value="Unassembled WGS sequence"/>
</dbReference>
<accession>A0A507CQV3</accession>
<evidence type="ECO:0000256" key="6">
    <source>
        <dbReference type="PROSITE-ProRule" id="PRU00464"/>
    </source>
</evidence>
<organism evidence="10 11">
    <name type="scientific">Synchytrium endobioticum</name>
    <dbReference type="NCBI Taxonomy" id="286115"/>
    <lineage>
        <taxon>Eukaryota</taxon>
        <taxon>Fungi</taxon>
        <taxon>Fungi incertae sedis</taxon>
        <taxon>Chytridiomycota</taxon>
        <taxon>Chytridiomycota incertae sedis</taxon>
        <taxon>Chytridiomycetes</taxon>
        <taxon>Synchytriales</taxon>
        <taxon>Synchytriaceae</taxon>
        <taxon>Synchytrium</taxon>
    </lineage>
</organism>
<comment type="cofactor">
    <cofactor evidence="7">
        <name>Mn(2+)</name>
        <dbReference type="ChEBI" id="CHEBI:29035"/>
    </cofactor>
</comment>
<feature type="domain" description="HIT" evidence="9">
    <location>
        <begin position="4"/>
        <end position="111"/>
    </location>
</feature>
<keyword evidence="1 7" id="KW-0547">Nucleotide-binding</keyword>
<evidence type="ECO:0000259" key="9">
    <source>
        <dbReference type="PROSITE" id="PS51084"/>
    </source>
</evidence>
<evidence type="ECO:0000313" key="10">
    <source>
        <dbReference type="EMBL" id="TPX41420.1"/>
    </source>
</evidence>
<dbReference type="AlphaFoldDB" id="A0A507CQV3"/>
<dbReference type="EC" id="3.6.1.29" evidence="7"/>
<feature type="site" description="Important for induction of apoptosis" evidence="5">
    <location>
        <position position="116"/>
    </location>
</feature>
<dbReference type="VEuPathDB" id="FungiDB:SeMB42_g05580"/>
<dbReference type="PROSITE" id="PS51084">
    <property type="entry name" value="HIT_2"/>
    <property type="match status" value="1"/>
</dbReference>
<dbReference type="GO" id="GO:0000166">
    <property type="term" value="F:nucleotide binding"/>
    <property type="evidence" value="ECO:0007669"/>
    <property type="project" value="UniProtKB-KW"/>
</dbReference>
<comment type="caution">
    <text evidence="10">The sequence shown here is derived from an EMBL/GenBank/DDBJ whole genome shotgun (WGS) entry which is preliminary data.</text>
</comment>
<dbReference type="Pfam" id="PF01230">
    <property type="entry name" value="HIT"/>
    <property type="match status" value="1"/>
</dbReference>
<dbReference type="FunFam" id="3.30.428.10:FF:000011">
    <property type="entry name" value="Fragile histidine triad"/>
    <property type="match status" value="1"/>
</dbReference>
<dbReference type="STRING" id="286115.A0A507CQV3"/>
<keyword evidence="11" id="KW-1185">Reference proteome</keyword>
<dbReference type="GO" id="GO:0047710">
    <property type="term" value="F:bis(5'-adenosyl)-triphosphatase activity"/>
    <property type="evidence" value="ECO:0007669"/>
    <property type="project" value="UniProtKB-UniRule"/>
</dbReference>